<comment type="subcellular location">
    <subcellularLocation>
        <location evidence="1">Cell membrane</location>
        <topology evidence="1">Multi-pass membrane protein</topology>
    </subcellularLocation>
</comment>
<reference evidence="9" key="1">
    <citation type="journal article" date="2019" name="Int. J. Syst. Evol. Microbiol.">
        <title>The Global Catalogue of Microorganisms (GCM) 10K type strain sequencing project: providing services to taxonomists for standard genome sequencing and annotation.</title>
        <authorList>
            <consortium name="The Broad Institute Genomics Platform"/>
            <consortium name="The Broad Institute Genome Sequencing Center for Infectious Disease"/>
            <person name="Wu L."/>
            <person name="Ma J."/>
        </authorList>
    </citation>
    <scope>NUCLEOTIDE SEQUENCE [LARGE SCALE GENOMIC DNA]</scope>
    <source>
        <strain evidence="9">CGMCC 4.7426</strain>
    </source>
</reference>
<protein>
    <submittedName>
        <fullName evidence="8">Copper resistance D family protein</fullName>
    </submittedName>
</protein>
<keyword evidence="5 6" id="KW-0472">Membrane</keyword>
<organism evidence="8 9">
    <name type="scientific">Virgibacillus kekensis</name>
    <dbReference type="NCBI Taxonomy" id="202261"/>
    <lineage>
        <taxon>Bacteria</taxon>
        <taxon>Bacillati</taxon>
        <taxon>Bacillota</taxon>
        <taxon>Bacilli</taxon>
        <taxon>Bacillales</taxon>
        <taxon>Bacillaceae</taxon>
        <taxon>Virgibacillus</taxon>
    </lineage>
</organism>
<evidence type="ECO:0000256" key="2">
    <source>
        <dbReference type="ARBA" id="ARBA00022475"/>
    </source>
</evidence>
<dbReference type="InterPro" id="IPR008457">
    <property type="entry name" value="Cu-R_CopD_dom"/>
</dbReference>
<accession>A0ABV9DMI7</accession>
<dbReference type="PANTHER" id="PTHR34820">
    <property type="entry name" value="INNER MEMBRANE PROTEIN YEBZ"/>
    <property type="match status" value="1"/>
</dbReference>
<keyword evidence="3 6" id="KW-0812">Transmembrane</keyword>
<feature type="transmembrane region" description="Helical" evidence="6">
    <location>
        <begin position="230"/>
        <end position="249"/>
    </location>
</feature>
<evidence type="ECO:0000313" key="9">
    <source>
        <dbReference type="Proteomes" id="UP001595989"/>
    </source>
</evidence>
<sequence>MTILISFTELLLYICFSILIGSFILMLVPEDRRPPVYVPKKLLYIAAIVIPLAALLPVINTAQILAANRSFSFIFKNVLFTFEIGKSWIFIVIVTAILIRILVVKSFRSNRMLPGLALALTILILLGYTNSSHAASITEWSGFIYHTLHFLSVTVWIGILFTVGFFASEKSNWQAFLKWFTPLAVACITVALVSGYFTMGIDINSYDDPDATILQEYQNSLIVNYGQALFIKHLLVLSLILFAIINGILFRKKSEEPGFSPVKWVKVESVYAFFVFGTTAFMGQSWPPHQIYSLVNSYGASPLFKALYGGELVEAIKSAEKTGVFNISIAFGLQSYILFLLGIVFMGITIVASVKRRSAPVSFIAALLMALSLYFGVMMGIQ</sequence>
<dbReference type="PANTHER" id="PTHR34820:SF4">
    <property type="entry name" value="INNER MEMBRANE PROTEIN YEBZ"/>
    <property type="match status" value="1"/>
</dbReference>
<feature type="transmembrane region" description="Helical" evidence="6">
    <location>
        <begin position="143"/>
        <end position="167"/>
    </location>
</feature>
<keyword evidence="4 6" id="KW-1133">Transmembrane helix</keyword>
<feature type="transmembrane region" description="Helical" evidence="6">
    <location>
        <begin position="115"/>
        <end position="131"/>
    </location>
</feature>
<feature type="transmembrane region" description="Helical" evidence="6">
    <location>
        <begin position="6"/>
        <end position="30"/>
    </location>
</feature>
<feature type="transmembrane region" description="Helical" evidence="6">
    <location>
        <begin position="336"/>
        <end position="354"/>
    </location>
</feature>
<gene>
    <name evidence="8" type="ORF">ACFO3D_15405</name>
</gene>
<name>A0ABV9DMI7_9BACI</name>
<dbReference type="Pfam" id="PF05425">
    <property type="entry name" value="CopD"/>
    <property type="match status" value="1"/>
</dbReference>
<evidence type="ECO:0000256" key="5">
    <source>
        <dbReference type="ARBA" id="ARBA00023136"/>
    </source>
</evidence>
<dbReference type="InterPro" id="IPR032694">
    <property type="entry name" value="CopC/D"/>
</dbReference>
<dbReference type="Proteomes" id="UP001595989">
    <property type="component" value="Unassembled WGS sequence"/>
</dbReference>
<evidence type="ECO:0000313" key="8">
    <source>
        <dbReference type="EMBL" id="MFC4559584.1"/>
    </source>
</evidence>
<feature type="transmembrane region" description="Helical" evidence="6">
    <location>
        <begin position="361"/>
        <end position="381"/>
    </location>
</feature>
<evidence type="ECO:0000259" key="7">
    <source>
        <dbReference type="Pfam" id="PF05425"/>
    </source>
</evidence>
<feature type="transmembrane region" description="Helical" evidence="6">
    <location>
        <begin position="87"/>
        <end position="103"/>
    </location>
</feature>
<evidence type="ECO:0000256" key="6">
    <source>
        <dbReference type="SAM" id="Phobius"/>
    </source>
</evidence>
<feature type="transmembrane region" description="Helical" evidence="6">
    <location>
        <begin position="42"/>
        <end position="67"/>
    </location>
</feature>
<dbReference type="EMBL" id="JBHSFU010000009">
    <property type="protein sequence ID" value="MFC4559584.1"/>
    <property type="molecule type" value="Genomic_DNA"/>
</dbReference>
<feature type="domain" description="Copper resistance protein D" evidence="7">
    <location>
        <begin position="175"/>
        <end position="281"/>
    </location>
</feature>
<keyword evidence="2" id="KW-1003">Cell membrane</keyword>
<feature type="transmembrane region" description="Helical" evidence="6">
    <location>
        <begin position="270"/>
        <end position="287"/>
    </location>
</feature>
<evidence type="ECO:0000256" key="3">
    <source>
        <dbReference type="ARBA" id="ARBA00022692"/>
    </source>
</evidence>
<comment type="caution">
    <text evidence="8">The sequence shown here is derived from an EMBL/GenBank/DDBJ whole genome shotgun (WGS) entry which is preliminary data.</text>
</comment>
<evidence type="ECO:0000256" key="1">
    <source>
        <dbReference type="ARBA" id="ARBA00004651"/>
    </source>
</evidence>
<dbReference type="RefSeq" id="WP_390298028.1">
    <property type="nucleotide sequence ID" value="NZ_JBHSFU010000009.1"/>
</dbReference>
<feature type="transmembrane region" description="Helical" evidence="6">
    <location>
        <begin position="179"/>
        <end position="199"/>
    </location>
</feature>
<evidence type="ECO:0000256" key="4">
    <source>
        <dbReference type="ARBA" id="ARBA00022989"/>
    </source>
</evidence>
<keyword evidence="9" id="KW-1185">Reference proteome</keyword>
<proteinExistence type="predicted"/>